<proteinExistence type="predicted"/>
<keyword evidence="1" id="KW-1133">Transmembrane helix</keyword>
<organism evidence="2 3">
    <name type="scientific">Roseiterribacter gracilis</name>
    <dbReference type="NCBI Taxonomy" id="2812848"/>
    <lineage>
        <taxon>Bacteria</taxon>
        <taxon>Pseudomonadati</taxon>
        <taxon>Pseudomonadota</taxon>
        <taxon>Alphaproteobacteria</taxon>
        <taxon>Rhodospirillales</taxon>
        <taxon>Roseiterribacteraceae</taxon>
        <taxon>Roseiterribacter</taxon>
    </lineage>
</organism>
<feature type="transmembrane region" description="Helical" evidence="1">
    <location>
        <begin position="325"/>
        <end position="344"/>
    </location>
</feature>
<keyword evidence="3" id="KW-1185">Reference proteome</keyword>
<keyword evidence="1" id="KW-0472">Membrane</keyword>
<sequence length="559" mass="62340">MTTRAGDGAANPDTGSVRKLSWALVAATALILAWQFRYFWLSGLNRQGGDIADTRIEIAFMEHWLSALRGYEGWPSANFFYPWPGVMGFTDAFLLFSVPYGFVRALGADVYLAHEMLHMILRTMGCIGAALVLFRIGRLPWWIAAFGGVLFVLQNASAAHVGHTQMQGFFFFPWIVLTVHTGFTTQRTWLRMLAWLIAGGLIGSLLLTSFTVSWYSSAIFCTGLLVYALLVALVPSLRPERAVLRARWRAFFPAALPGLLLIAIGLVQFVRLYLPQSRRYGGFSFDGIEASLITPRNWFAVGEANYMWGWLQRIWGVADYETTASLTPVLFLTMLIGGLVLVLRRDTPRRWWFVVLLCLVAASLWLFLITRFGSFNLWRYVNEYAPGGRGLRALGRAQFVLPLLAVPIACIVLGSLARRGRTATAALLGLLLLVEQGNRGMHTLYRKEELAILASIPPTPRACSVFYVTHAPAREHYPEPNFISHGYGPATDAMLVAQRDHVPTANGVSTWSPPGWGPFRVDDPGYVEGMRNWLRTNGITRGVCELDLATRSWQKLGDL</sequence>
<keyword evidence="1" id="KW-0812">Transmembrane</keyword>
<feature type="transmembrane region" description="Helical" evidence="1">
    <location>
        <begin position="79"/>
        <end position="96"/>
    </location>
</feature>
<feature type="transmembrane region" description="Helical" evidence="1">
    <location>
        <begin position="393"/>
        <end position="417"/>
    </location>
</feature>
<dbReference type="RefSeq" id="WP_420244337.1">
    <property type="nucleotide sequence ID" value="NZ_BOPV01000001.1"/>
</dbReference>
<gene>
    <name evidence="2" type="ORF">TMPK1_32670</name>
</gene>
<dbReference type="Proteomes" id="UP000681075">
    <property type="component" value="Unassembled WGS sequence"/>
</dbReference>
<feature type="transmembrane region" description="Helical" evidence="1">
    <location>
        <begin position="20"/>
        <end position="40"/>
    </location>
</feature>
<comment type="caution">
    <text evidence="2">The sequence shown here is derived from an EMBL/GenBank/DDBJ whole genome shotgun (WGS) entry which is preliminary data.</text>
</comment>
<dbReference type="EMBL" id="BOPV01000001">
    <property type="protein sequence ID" value="GIL41030.1"/>
    <property type="molecule type" value="Genomic_DNA"/>
</dbReference>
<reference evidence="2" key="1">
    <citation type="submission" date="2021-02" db="EMBL/GenBank/DDBJ databases">
        <title>Genome sequence of Rhodospirillales sp. strain TMPK1 isolated from soil.</title>
        <authorList>
            <person name="Nakai R."/>
            <person name="Kusada H."/>
            <person name="Tamaki H."/>
        </authorList>
    </citation>
    <scope>NUCLEOTIDE SEQUENCE</scope>
    <source>
        <strain evidence="2">TMPK1</strain>
    </source>
</reference>
<name>A0A8S8XJS5_9PROT</name>
<accession>A0A8S8XJS5</accession>
<evidence type="ECO:0000313" key="2">
    <source>
        <dbReference type="EMBL" id="GIL41030.1"/>
    </source>
</evidence>
<feature type="transmembrane region" description="Helical" evidence="1">
    <location>
        <begin position="192"/>
        <end position="211"/>
    </location>
</feature>
<protein>
    <submittedName>
        <fullName evidence="2">Uncharacterized protein</fullName>
    </submittedName>
</protein>
<feature type="transmembrane region" description="Helical" evidence="1">
    <location>
        <begin position="217"/>
        <end position="238"/>
    </location>
</feature>
<feature type="transmembrane region" description="Helical" evidence="1">
    <location>
        <begin position="351"/>
        <end position="373"/>
    </location>
</feature>
<feature type="transmembrane region" description="Helical" evidence="1">
    <location>
        <begin position="168"/>
        <end position="185"/>
    </location>
</feature>
<evidence type="ECO:0000256" key="1">
    <source>
        <dbReference type="SAM" id="Phobius"/>
    </source>
</evidence>
<feature type="transmembrane region" description="Helical" evidence="1">
    <location>
        <begin position="250"/>
        <end position="274"/>
    </location>
</feature>
<dbReference type="AlphaFoldDB" id="A0A8S8XJS5"/>
<evidence type="ECO:0000313" key="3">
    <source>
        <dbReference type="Proteomes" id="UP000681075"/>
    </source>
</evidence>